<keyword evidence="3" id="KW-1185">Reference proteome</keyword>
<name>D8S1D8_SELML</name>
<sequence>ILHKTCIKSGPNYSSFSRLREGDFLQSPNLVFILYMKFDCNLVLYYGKISIWDTETSGKGIGCFLRFQKDGNLVIYNQYHNVVWSYD</sequence>
<evidence type="ECO:0000313" key="2">
    <source>
        <dbReference type="EMBL" id="EFJ21693.1"/>
    </source>
</evidence>
<protein>
    <recommendedName>
        <fullName evidence="1">Bulb-type lectin domain-containing protein</fullName>
    </recommendedName>
</protein>
<gene>
    <name evidence="2" type="ORF">SELMODRAFT_18887</name>
</gene>
<dbReference type="Gramene" id="EFJ21693">
    <property type="protein sequence ID" value="EFJ21693"/>
    <property type="gene ID" value="SELMODRAFT_18887"/>
</dbReference>
<dbReference type="Gene3D" id="2.90.10.10">
    <property type="entry name" value="Bulb-type lectin domain"/>
    <property type="match status" value="1"/>
</dbReference>
<dbReference type="Proteomes" id="UP000001514">
    <property type="component" value="Unassembled WGS sequence"/>
</dbReference>
<dbReference type="HOGENOM" id="CLU_164480_2_0_1"/>
<dbReference type="InterPro" id="IPR001480">
    <property type="entry name" value="Bulb-type_lectin_dom"/>
</dbReference>
<dbReference type="eggNOG" id="ENOG502SX1B">
    <property type="taxonomic scope" value="Eukaryota"/>
</dbReference>
<feature type="non-terminal residue" evidence="2">
    <location>
        <position position="87"/>
    </location>
</feature>
<dbReference type="EMBL" id="GL377598">
    <property type="protein sequence ID" value="EFJ21693.1"/>
    <property type="molecule type" value="Genomic_DNA"/>
</dbReference>
<evidence type="ECO:0000313" key="3">
    <source>
        <dbReference type="Proteomes" id="UP000001514"/>
    </source>
</evidence>
<organism evidence="3">
    <name type="scientific">Selaginella moellendorffii</name>
    <name type="common">Spikemoss</name>
    <dbReference type="NCBI Taxonomy" id="88036"/>
    <lineage>
        <taxon>Eukaryota</taxon>
        <taxon>Viridiplantae</taxon>
        <taxon>Streptophyta</taxon>
        <taxon>Embryophyta</taxon>
        <taxon>Tracheophyta</taxon>
        <taxon>Lycopodiopsida</taxon>
        <taxon>Selaginellales</taxon>
        <taxon>Selaginellaceae</taxon>
        <taxon>Selaginella</taxon>
    </lineage>
</organism>
<dbReference type="SUPFAM" id="SSF51110">
    <property type="entry name" value="alpha-D-mannose-specific plant lectins"/>
    <property type="match status" value="1"/>
</dbReference>
<feature type="non-terminal residue" evidence="2">
    <location>
        <position position="1"/>
    </location>
</feature>
<proteinExistence type="predicted"/>
<dbReference type="InterPro" id="IPR036426">
    <property type="entry name" value="Bulb-type_lectin_dom_sf"/>
</dbReference>
<reference evidence="2 3" key="1">
    <citation type="journal article" date="2011" name="Science">
        <title>The Selaginella genome identifies genetic changes associated with the evolution of vascular plants.</title>
        <authorList>
            <person name="Banks J.A."/>
            <person name="Nishiyama T."/>
            <person name="Hasebe M."/>
            <person name="Bowman J.L."/>
            <person name="Gribskov M."/>
            <person name="dePamphilis C."/>
            <person name="Albert V.A."/>
            <person name="Aono N."/>
            <person name="Aoyama T."/>
            <person name="Ambrose B.A."/>
            <person name="Ashton N.W."/>
            <person name="Axtell M.J."/>
            <person name="Barker E."/>
            <person name="Barker M.S."/>
            <person name="Bennetzen J.L."/>
            <person name="Bonawitz N.D."/>
            <person name="Chapple C."/>
            <person name="Cheng C."/>
            <person name="Correa L.G."/>
            <person name="Dacre M."/>
            <person name="DeBarry J."/>
            <person name="Dreyer I."/>
            <person name="Elias M."/>
            <person name="Engstrom E.M."/>
            <person name="Estelle M."/>
            <person name="Feng L."/>
            <person name="Finet C."/>
            <person name="Floyd S.K."/>
            <person name="Frommer W.B."/>
            <person name="Fujita T."/>
            <person name="Gramzow L."/>
            <person name="Gutensohn M."/>
            <person name="Harholt J."/>
            <person name="Hattori M."/>
            <person name="Heyl A."/>
            <person name="Hirai T."/>
            <person name="Hiwatashi Y."/>
            <person name="Ishikawa M."/>
            <person name="Iwata M."/>
            <person name="Karol K.G."/>
            <person name="Koehler B."/>
            <person name="Kolukisaoglu U."/>
            <person name="Kubo M."/>
            <person name="Kurata T."/>
            <person name="Lalonde S."/>
            <person name="Li K."/>
            <person name="Li Y."/>
            <person name="Litt A."/>
            <person name="Lyons E."/>
            <person name="Manning G."/>
            <person name="Maruyama T."/>
            <person name="Michael T.P."/>
            <person name="Mikami K."/>
            <person name="Miyazaki S."/>
            <person name="Morinaga S."/>
            <person name="Murata T."/>
            <person name="Mueller-Roeber B."/>
            <person name="Nelson D.R."/>
            <person name="Obara M."/>
            <person name="Oguri Y."/>
            <person name="Olmstead R.G."/>
            <person name="Onodera N."/>
            <person name="Petersen B.L."/>
            <person name="Pils B."/>
            <person name="Prigge M."/>
            <person name="Rensing S.A."/>
            <person name="Riano-Pachon D.M."/>
            <person name="Roberts A.W."/>
            <person name="Sato Y."/>
            <person name="Scheller H.V."/>
            <person name="Schulz B."/>
            <person name="Schulz C."/>
            <person name="Shakirov E.V."/>
            <person name="Shibagaki N."/>
            <person name="Shinohara N."/>
            <person name="Shippen D.E."/>
            <person name="Soerensen I."/>
            <person name="Sotooka R."/>
            <person name="Sugimoto N."/>
            <person name="Sugita M."/>
            <person name="Sumikawa N."/>
            <person name="Tanurdzic M."/>
            <person name="Theissen G."/>
            <person name="Ulvskov P."/>
            <person name="Wakazuki S."/>
            <person name="Weng J.K."/>
            <person name="Willats W.W."/>
            <person name="Wipf D."/>
            <person name="Wolf P.G."/>
            <person name="Yang L."/>
            <person name="Zimmer A.D."/>
            <person name="Zhu Q."/>
            <person name="Mitros T."/>
            <person name="Hellsten U."/>
            <person name="Loque D."/>
            <person name="Otillar R."/>
            <person name="Salamov A."/>
            <person name="Schmutz J."/>
            <person name="Shapiro H."/>
            <person name="Lindquist E."/>
            <person name="Lucas S."/>
            <person name="Rokhsar D."/>
            <person name="Grigoriev I.V."/>
        </authorList>
    </citation>
    <scope>NUCLEOTIDE SEQUENCE [LARGE SCALE GENOMIC DNA]</scope>
</reference>
<dbReference type="PROSITE" id="PS50927">
    <property type="entry name" value="BULB_LECTIN"/>
    <property type="match status" value="1"/>
</dbReference>
<evidence type="ECO:0000259" key="1">
    <source>
        <dbReference type="PROSITE" id="PS50927"/>
    </source>
</evidence>
<feature type="domain" description="Bulb-type lectin" evidence="1">
    <location>
        <begin position="10"/>
        <end position="87"/>
    </location>
</feature>
<dbReference type="AlphaFoldDB" id="D8S1D8"/>
<dbReference type="KEGG" id="smo:SELMODRAFT_18887"/>
<dbReference type="InParanoid" id="D8S1D8"/>
<accession>D8S1D8</accession>